<organism evidence="6">
    <name type="scientific">Myxobolus squamalis</name>
    <name type="common">Myxosporean</name>
    <dbReference type="NCBI Taxonomy" id="59785"/>
    <lineage>
        <taxon>Eukaryota</taxon>
        <taxon>Metazoa</taxon>
        <taxon>Cnidaria</taxon>
        <taxon>Myxozoa</taxon>
        <taxon>Myxosporea</taxon>
        <taxon>Bivalvulida</taxon>
        <taxon>Platysporina</taxon>
        <taxon>Myxobolidae</taxon>
        <taxon>Myxobolus</taxon>
    </lineage>
</organism>
<keyword evidence="3 4" id="KW-0041">Annexin</keyword>
<dbReference type="SUPFAM" id="SSF47874">
    <property type="entry name" value="Annexin"/>
    <property type="match status" value="1"/>
</dbReference>
<evidence type="ECO:0000256" key="1">
    <source>
        <dbReference type="ARBA" id="ARBA00007831"/>
    </source>
</evidence>
<name>A0A6B2G4I2_MYXSQ</name>
<dbReference type="GO" id="GO:0005544">
    <property type="term" value="F:calcium-dependent phospholipid binding"/>
    <property type="evidence" value="ECO:0007669"/>
    <property type="project" value="UniProtKB-KW"/>
</dbReference>
<evidence type="ECO:0000256" key="3">
    <source>
        <dbReference type="ARBA" id="ARBA00023216"/>
    </source>
</evidence>
<evidence type="ECO:0000256" key="2">
    <source>
        <dbReference type="ARBA" id="ARBA00022737"/>
    </source>
</evidence>
<dbReference type="GO" id="GO:0005737">
    <property type="term" value="C:cytoplasm"/>
    <property type="evidence" value="ECO:0007669"/>
    <property type="project" value="TreeGrafter"/>
</dbReference>
<sequence length="354" mass="39996">MHNNQNHQPGFNQAPPSYNPQPGYQNADQFEKKFAAPKALPSLKPTKESDPAADATLIHKAFSGIGSDWEVIMKVLTHRTSVQRQKLKEAYWNCFQKSLIERTKQEFTDPLEHIAVALEHGGPDMDAYLLHKAITGLGTDEAALINILCTRSGAQIKAINESYKRLFKTTLLSDVKSDASGKFEDLLCHLITIPREDNKIADTKLADKHVSELYTRKSIQMSLPESLIPIFGTCSNDQIRLTMKRFQETNSKPLADWIQEHKGGYYEKALLAICHFVENPIRYFSTHLKKGIDKVNFTTVIRVICTRCEVDLATILQDYQVTNKSTAEEDISRVFESKHKKAVASLKMLMGCIQ</sequence>
<dbReference type="EMBL" id="GHBR01000830">
    <property type="protein sequence ID" value="NDJ96291.1"/>
    <property type="molecule type" value="Transcribed_RNA"/>
</dbReference>
<evidence type="ECO:0000256" key="5">
    <source>
        <dbReference type="SAM" id="MobiDB-lite"/>
    </source>
</evidence>
<dbReference type="InterPro" id="IPR001464">
    <property type="entry name" value="Annexin"/>
</dbReference>
<comment type="similarity">
    <text evidence="1 4">Belongs to the annexin family.</text>
</comment>
<dbReference type="GO" id="GO:0005634">
    <property type="term" value="C:nucleus"/>
    <property type="evidence" value="ECO:0007669"/>
    <property type="project" value="TreeGrafter"/>
</dbReference>
<comment type="domain">
    <text evidence="4">A pair of annexin repeats may form one binding site for calcium and phospholipid.</text>
</comment>
<dbReference type="GO" id="GO:0012506">
    <property type="term" value="C:vesicle membrane"/>
    <property type="evidence" value="ECO:0007669"/>
    <property type="project" value="TreeGrafter"/>
</dbReference>
<dbReference type="GO" id="GO:0005886">
    <property type="term" value="C:plasma membrane"/>
    <property type="evidence" value="ECO:0007669"/>
    <property type="project" value="TreeGrafter"/>
</dbReference>
<dbReference type="Gene3D" id="1.10.220.10">
    <property type="entry name" value="Annexin"/>
    <property type="match status" value="4"/>
</dbReference>
<keyword evidence="4" id="KW-0106">Calcium</keyword>
<protein>
    <recommendedName>
        <fullName evidence="4">Annexin</fullName>
    </recommendedName>
</protein>
<reference evidence="6" key="1">
    <citation type="submission" date="2018-11" db="EMBL/GenBank/DDBJ databases">
        <title>Myxobolus squamalis genome and transcriptome.</title>
        <authorList>
            <person name="Yahalomi D."/>
            <person name="Atkinson S.D."/>
            <person name="Neuhof M."/>
            <person name="Chang E.S."/>
            <person name="Philippe H."/>
            <person name="Cartwright P."/>
            <person name="Bartholomew J.L."/>
            <person name="Huchon D."/>
        </authorList>
    </citation>
    <scope>NUCLEOTIDE SEQUENCE</scope>
    <source>
        <strain evidence="6">71B08</strain>
        <tissue evidence="6">Whole</tissue>
    </source>
</reference>
<dbReference type="InterPro" id="IPR037104">
    <property type="entry name" value="Annexin_sf"/>
</dbReference>
<feature type="region of interest" description="Disordered" evidence="5">
    <location>
        <begin position="1"/>
        <end position="31"/>
    </location>
</feature>
<evidence type="ECO:0000256" key="4">
    <source>
        <dbReference type="RuleBase" id="RU003540"/>
    </source>
</evidence>
<evidence type="ECO:0000313" key="6">
    <source>
        <dbReference type="EMBL" id="NDJ96291.1"/>
    </source>
</evidence>
<dbReference type="PROSITE" id="PS00223">
    <property type="entry name" value="ANNEXIN_1"/>
    <property type="match status" value="1"/>
</dbReference>
<dbReference type="Pfam" id="PF00191">
    <property type="entry name" value="Annexin"/>
    <property type="match status" value="4"/>
</dbReference>
<keyword evidence="4" id="KW-0111">Calcium/phospholipid-binding</keyword>
<feature type="compositionally biased region" description="Polar residues" evidence="5">
    <location>
        <begin position="1"/>
        <end position="28"/>
    </location>
</feature>
<proteinExistence type="inferred from homology"/>
<dbReference type="AlphaFoldDB" id="A0A6B2G4I2"/>
<dbReference type="PROSITE" id="PS51897">
    <property type="entry name" value="ANNEXIN_2"/>
    <property type="match status" value="3"/>
</dbReference>
<accession>A0A6B2G4I2</accession>
<dbReference type="SMART" id="SM00335">
    <property type="entry name" value="ANX"/>
    <property type="match status" value="4"/>
</dbReference>
<dbReference type="InterPro" id="IPR018502">
    <property type="entry name" value="Annexin_repeat"/>
</dbReference>
<keyword evidence="2 4" id="KW-0677">Repeat</keyword>
<dbReference type="PRINTS" id="PR00196">
    <property type="entry name" value="ANNEXIN"/>
</dbReference>
<dbReference type="PANTHER" id="PTHR10502">
    <property type="entry name" value="ANNEXIN"/>
    <property type="match status" value="1"/>
</dbReference>
<dbReference type="FunFam" id="1.10.220.10:FF:000005">
    <property type="entry name" value="Annexin"/>
    <property type="match status" value="1"/>
</dbReference>
<dbReference type="InterPro" id="IPR018252">
    <property type="entry name" value="Annexin_repeat_CS"/>
</dbReference>
<dbReference type="PANTHER" id="PTHR10502:SF243">
    <property type="entry name" value="ANNEXIN"/>
    <property type="match status" value="1"/>
</dbReference>
<dbReference type="GO" id="GO:0005509">
    <property type="term" value="F:calcium ion binding"/>
    <property type="evidence" value="ECO:0007669"/>
    <property type="project" value="InterPro"/>
</dbReference>
<dbReference type="GO" id="GO:0001786">
    <property type="term" value="F:phosphatidylserine binding"/>
    <property type="evidence" value="ECO:0007669"/>
    <property type="project" value="TreeGrafter"/>
</dbReference>